<evidence type="ECO:0000313" key="8">
    <source>
        <dbReference type="EMBL" id="VVV99420.1"/>
    </source>
</evidence>
<dbReference type="OrthoDB" id="1871608at2759"/>
<evidence type="ECO:0000256" key="2">
    <source>
        <dbReference type="ARBA" id="ARBA00022491"/>
    </source>
</evidence>
<dbReference type="EMBL" id="LR721780">
    <property type="protein sequence ID" value="VVV99420.1"/>
    <property type="molecule type" value="Genomic_DNA"/>
</dbReference>
<keyword evidence="3" id="KW-0805">Transcription regulation</keyword>
<dbReference type="InterPro" id="IPR006458">
    <property type="entry name" value="Ovate_C"/>
</dbReference>
<keyword evidence="5" id="KW-0539">Nucleus</keyword>
<feature type="compositionally biased region" description="Low complexity" evidence="6">
    <location>
        <begin position="43"/>
        <end position="52"/>
    </location>
</feature>
<dbReference type="PANTHER" id="PTHR34042">
    <property type="entry name" value="TRANSCRIPTION REPRESSOR OFP17"/>
    <property type="match status" value="1"/>
</dbReference>
<dbReference type="GO" id="GO:0045892">
    <property type="term" value="P:negative regulation of DNA-templated transcription"/>
    <property type="evidence" value="ECO:0007669"/>
    <property type="project" value="InterPro"/>
</dbReference>
<feature type="region of interest" description="Disordered" evidence="6">
    <location>
        <begin position="33"/>
        <end position="59"/>
    </location>
</feature>
<evidence type="ECO:0000256" key="1">
    <source>
        <dbReference type="ARBA" id="ARBA00004123"/>
    </source>
</evidence>
<reference evidence="8" key="1">
    <citation type="submission" date="2019-09" db="EMBL/GenBank/DDBJ databases">
        <authorList>
            <person name="Zhang L."/>
        </authorList>
    </citation>
    <scope>NUCLEOTIDE SEQUENCE</scope>
</reference>
<sequence length="200" mass="22959">MPPRLTVKPWRPSRHRTLRLKLNHLFPFCKMEDHVKHSPPPSSSSSSSGSSSAKKTRKRRKRFRGLLLILRRPKWGSSELDKVGELPEFSRLSEKVYPSPVTPAYVKSMARCAARRAGRLEEADDDADDYVGDACKNFERYLVEMIVEGGRLEDLNDVEELLCCWQNLRCPVYVDLVCRFYAEVCEDMLSASHNNEGLSR</sequence>
<keyword evidence="2" id="KW-0678">Repressor</keyword>
<evidence type="ECO:0000256" key="5">
    <source>
        <dbReference type="ARBA" id="ARBA00023242"/>
    </source>
</evidence>
<keyword evidence="4" id="KW-0804">Transcription</keyword>
<proteinExistence type="predicted"/>
<dbReference type="InterPro" id="IPR044686">
    <property type="entry name" value="OFP17"/>
</dbReference>
<evidence type="ECO:0000256" key="3">
    <source>
        <dbReference type="ARBA" id="ARBA00023015"/>
    </source>
</evidence>
<dbReference type="AlphaFoldDB" id="A0A5K1ABE0"/>
<comment type="subcellular location">
    <subcellularLocation>
        <location evidence="1">Nucleus</location>
    </subcellularLocation>
</comment>
<evidence type="ECO:0000259" key="7">
    <source>
        <dbReference type="PROSITE" id="PS51754"/>
    </source>
</evidence>
<dbReference type="PROSITE" id="PS51754">
    <property type="entry name" value="OVATE"/>
    <property type="match status" value="1"/>
</dbReference>
<dbReference type="GO" id="GO:0005634">
    <property type="term" value="C:nucleus"/>
    <property type="evidence" value="ECO:0007669"/>
    <property type="project" value="UniProtKB-SubCell"/>
</dbReference>
<evidence type="ECO:0000256" key="4">
    <source>
        <dbReference type="ARBA" id="ARBA00023163"/>
    </source>
</evidence>
<organism evidence="8">
    <name type="scientific">Nymphaea colorata</name>
    <name type="common">pocket water lily</name>
    <dbReference type="NCBI Taxonomy" id="210225"/>
    <lineage>
        <taxon>Eukaryota</taxon>
        <taxon>Viridiplantae</taxon>
        <taxon>Streptophyta</taxon>
        <taxon>Embryophyta</taxon>
        <taxon>Tracheophyta</taxon>
        <taxon>Spermatophyta</taxon>
        <taxon>Magnoliopsida</taxon>
        <taxon>Nymphaeales</taxon>
        <taxon>Nymphaeaceae</taxon>
        <taxon>Nymphaea</taxon>
    </lineage>
</organism>
<accession>A0A5K1ABE0</accession>
<feature type="domain" description="OVATE" evidence="7">
    <location>
        <begin position="127"/>
        <end position="187"/>
    </location>
</feature>
<protein>
    <recommendedName>
        <fullName evidence="7">OVATE domain-containing protein</fullName>
    </recommendedName>
</protein>
<name>A0A5K1ABE0_9MAGN</name>
<dbReference type="PANTHER" id="PTHR34042:SF1">
    <property type="entry name" value="TRANSCRIPTION REPRESSOR OFP17"/>
    <property type="match status" value="1"/>
</dbReference>
<gene>
    <name evidence="8" type="ORF">NYM_LOCUS12851</name>
</gene>
<evidence type="ECO:0000256" key="6">
    <source>
        <dbReference type="SAM" id="MobiDB-lite"/>
    </source>
</evidence>
<dbReference type="Gramene" id="NC2G0053190.1">
    <property type="protein sequence ID" value="NC2G0053190.1:cds"/>
    <property type="gene ID" value="NC2G0053190"/>
</dbReference>